<proteinExistence type="predicted"/>
<dbReference type="Gene3D" id="2.40.10.220">
    <property type="entry name" value="predicted glycosyltransferase like domains"/>
    <property type="match status" value="1"/>
</dbReference>
<dbReference type="AlphaFoldDB" id="A0A1Y6C7N0"/>
<accession>A0A1Y6C7N0</accession>
<organism evidence="2 3">
    <name type="scientific">Pseudobacteriovorax antillogorgiicola</name>
    <dbReference type="NCBI Taxonomy" id="1513793"/>
    <lineage>
        <taxon>Bacteria</taxon>
        <taxon>Pseudomonadati</taxon>
        <taxon>Bdellovibrionota</taxon>
        <taxon>Oligoflexia</taxon>
        <taxon>Oligoflexales</taxon>
        <taxon>Pseudobacteriovoracaceae</taxon>
        <taxon>Pseudobacteriovorax</taxon>
    </lineage>
</organism>
<gene>
    <name evidence="2" type="ORF">SAMN06296036_11460</name>
</gene>
<dbReference type="Proteomes" id="UP000192907">
    <property type="component" value="Unassembled WGS sequence"/>
</dbReference>
<keyword evidence="3" id="KW-1185">Reference proteome</keyword>
<sequence>MLEEKRSVARKFVSLATIDQQLSLQVCSQSFPCKVRDVCPSGIKLSIPKKACFKLGDFVTLAIAKHQIFIPLQVSWLHSSDLYQDIGFRSHDFDIETVIQGVIALEIHRRVSRKRCFTKAG</sequence>
<dbReference type="InterPro" id="IPR009875">
    <property type="entry name" value="PilZ_domain"/>
</dbReference>
<dbReference type="RefSeq" id="WP_132321495.1">
    <property type="nucleotide sequence ID" value="NZ_FWZT01000014.1"/>
</dbReference>
<feature type="domain" description="PilZ" evidence="1">
    <location>
        <begin position="20"/>
        <end position="97"/>
    </location>
</feature>
<evidence type="ECO:0000259" key="1">
    <source>
        <dbReference type="Pfam" id="PF07238"/>
    </source>
</evidence>
<evidence type="ECO:0000313" key="3">
    <source>
        <dbReference type="Proteomes" id="UP000192907"/>
    </source>
</evidence>
<dbReference type="GO" id="GO:0035438">
    <property type="term" value="F:cyclic-di-GMP binding"/>
    <property type="evidence" value="ECO:0007669"/>
    <property type="project" value="InterPro"/>
</dbReference>
<dbReference type="EMBL" id="FWZT01000014">
    <property type="protein sequence ID" value="SMF46553.1"/>
    <property type="molecule type" value="Genomic_DNA"/>
</dbReference>
<evidence type="ECO:0000313" key="2">
    <source>
        <dbReference type="EMBL" id="SMF46553.1"/>
    </source>
</evidence>
<protein>
    <submittedName>
        <fullName evidence="2">PilZ domain-containing protein</fullName>
    </submittedName>
</protein>
<dbReference type="SUPFAM" id="SSF141371">
    <property type="entry name" value="PilZ domain-like"/>
    <property type="match status" value="1"/>
</dbReference>
<name>A0A1Y6C7N0_9BACT</name>
<dbReference type="Pfam" id="PF07238">
    <property type="entry name" value="PilZ"/>
    <property type="match status" value="1"/>
</dbReference>
<reference evidence="3" key="1">
    <citation type="submission" date="2017-04" db="EMBL/GenBank/DDBJ databases">
        <authorList>
            <person name="Varghese N."/>
            <person name="Submissions S."/>
        </authorList>
    </citation>
    <scope>NUCLEOTIDE SEQUENCE [LARGE SCALE GENOMIC DNA]</scope>
    <source>
        <strain evidence="3">RKEM611</strain>
    </source>
</reference>